<feature type="compositionally biased region" description="Gly residues" evidence="1">
    <location>
        <begin position="9"/>
        <end position="23"/>
    </location>
</feature>
<gene>
    <name evidence="2" type="ORF">FOVG_19242</name>
</gene>
<accession>W9NER3</accession>
<reference evidence="2" key="1">
    <citation type="submission" date="2011-10" db="EMBL/GenBank/DDBJ databases">
        <title>The Genome Sequence of Fusarium oxysporum HDV247.</title>
        <authorList>
            <consortium name="The Broad Institute Genome Sequencing Platform"/>
            <person name="Ma L.-J."/>
            <person name="Gale L.R."/>
            <person name="Schwartz D.C."/>
            <person name="Zhou S."/>
            <person name="Corby-Kistler H."/>
            <person name="Young S.K."/>
            <person name="Zeng Q."/>
            <person name="Gargeya S."/>
            <person name="Fitzgerald M."/>
            <person name="Haas B."/>
            <person name="Abouelleil A."/>
            <person name="Alvarado L."/>
            <person name="Arachchi H.M."/>
            <person name="Berlin A."/>
            <person name="Brown A."/>
            <person name="Chapman S.B."/>
            <person name="Chen Z."/>
            <person name="Dunbar C."/>
            <person name="Freedman E."/>
            <person name="Gearin G."/>
            <person name="Goldberg J."/>
            <person name="Griggs A."/>
            <person name="Gujja S."/>
            <person name="Heiman D."/>
            <person name="Howarth C."/>
            <person name="Larson L."/>
            <person name="Lui A."/>
            <person name="MacDonald P.J.P."/>
            <person name="Montmayeur A."/>
            <person name="Murphy C."/>
            <person name="Neiman D."/>
            <person name="Pearson M."/>
            <person name="Priest M."/>
            <person name="Roberts A."/>
            <person name="Saif S."/>
            <person name="Shea T."/>
            <person name="Shenoy N."/>
            <person name="Sisk P."/>
            <person name="Stolte C."/>
            <person name="Sykes S."/>
            <person name="Wortman J."/>
            <person name="Nusbaum C."/>
            <person name="Birren B."/>
        </authorList>
    </citation>
    <scope>NUCLEOTIDE SEQUENCE [LARGE SCALE GENOMIC DNA]</scope>
    <source>
        <strain evidence="2">HDV247</strain>
    </source>
</reference>
<evidence type="ECO:0000313" key="2">
    <source>
        <dbReference type="EMBL" id="EXA29216.1"/>
    </source>
</evidence>
<dbReference type="EMBL" id="KI981266">
    <property type="protein sequence ID" value="EXA29216.1"/>
    <property type="molecule type" value="Genomic_DNA"/>
</dbReference>
<protein>
    <submittedName>
        <fullName evidence="2">Uncharacterized protein</fullName>
    </submittedName>
</protein>
<sequence length="37" mass="4024">MEELQGCVPAGGGRNQASGGEGVSGRWWRATRRFFLV</sequence>
<name>W9NER3_FUSOX</name>
<dbReference type="Proteomes" id="UP000030751">
    <property type="component" value="Unassembled WGS sequence"/>
</dbReference>
<dbReference type="AlphaFoldDB" id="W9NER3"/>
<reference evidence="2" key="2">
    <citation type="submission" date="2014-02" db="EMBL/GenBank/DDBJ databases">
        <title>Annotation of the Genome Sequence of Fusarium oxysporum HDV247.</title>
        <authorList>
            <consortium name="The Broad Institute Genomics Platform"/>
            <person name="Ma L.-J."/>
            <person name="Corby-Kistler H."/>
            <person name="Broz K."/>
            <person name="Gale L.R."/>
            <person name="Jonkers W."/>
            <person name="O'Donnell K."/>
            <person name="Ploetz R."/>
            <person name="Steinberg C."/>
            <person name="Schwartz D.C."/>
            <person name="VanEtten H."/>
            <person name="Zhou S."/>
            <person name="Young S.K."/>
            <person name="Zeng Q."/>
            <person name="Gargeya S."/>
            <person name="Fitzgerald M."/>
            <person name="Abouelleil A."/>
            <person name="Alvarado L."/>
            <person name="Chapman S.B."/>
            <person name="Gainer-Dewar J."/>
            <person name="Goldberg J."/>
            <person name="Griggs A."/>
            <person name="Gujja S."/>
            <person name="Hansen M."/>
            <person name="Howarth C."/>
            <person name="Imamovic A."/>
            <person name="Ireland A."/>
            <person name="Larimer J."/>
            <person name="McCowan C."/>
            <person name="Murphy C."/>
            <person name="Pearson M."/>
            <person name="Poon T.W."/>
            <person name="Priest M."/>
            <person name="Roberts A."/>
            <person name="Saif S."/>
            <person name="Shea T."/>
            <person name="Sykes S."/>
            <person name="Wortman J."/>
            <person name="Nusbaum C."/>
            <person name="Birren B."/>
        </authorList>
    </citation>
    <scope>NUCLEOTIDE SEQUENCE</scope>
    <source>
        <strain evidence="2">HDV247</strain>
    </source>
</reference>
<proteinExistence type="predicted"/>
<dbReference type="HOGENOM" id="CLU_3351123_0_0_1"/>
<organism evidence="2">
    <name type="scientific">Fusarium oxysporum f. sp. pisi HDV247</name>
    <dbReference type="NCBI Taxonomy" id="1080344"/>
    <lineage>
        <taxon>Eukaryota</taxon>
        <taxon>Fungi</taxon>
        <taxon>Dikarya</taxon>
        <taxon>Ascomycota</taxon>
        <taxon>Pezizomycotina</taxon>
        <taxon>Sordariomycetes</taxon>
        <taxon>Hypocreomycetidae</taxon>
        <taxon>Hypocreales</taxon>
        <taxon>Nectriaceae</taxon>
        <taxon>Fusarium</taxon>
        <taxon>Fusarium oxysporum species complex</taxon>
    </lineage>
</organism>
<evidence type="ECO:0000256" key="1">
    <source>
        <dbReference type="SAM" id="MobiDB-lite"/>
    </source>
</evidence>
<feature type="region of interest" description="Disordered" evidence="1">
    <location>
        <begin position="1"/>
        <end position="23"/>
    </location>
</feature>